<dbReference type="EMBL" id="JAHHUM010002957">
    <property type="protein sequence ID" value="KAK5599188.1"/>
    <property type="molecule type" value="Genomic_DNA"/>
</dbReference>
<keyword evidence="2" id="KW-1185">Reference proteome</keyword>
<dbReference type="AlphaFoldDB" id="A0AAV9QPK1"/>
<accession>A0AAV9QPK1</accession>
<comment type="caution">
    <text evidence="1">The sequence shown here is derived from an EMBL/GenBank/DDBJ whole genome shotgun (WGS) entry which is preliminary data.</text>
</comment>
<name>A0AAV9QPK1_9TELE</name>
<reference evidence="1 2" key="1">
    <citation type="submission" date="2021-06" db="EMBL/GenBank/DDBJ databases">
        <authorList>
            <person name="Palmer J.M."/>
        </authorList>
    </citation>
    <scope>NUCLEOTIDE SEQUENCE [LARGE SCALE GENOMIC DNA]</scope>
    <source>
        <strain evidence="1 2">MEX-2019</strain>
        <tissue evidence="1">Muscle</tissue>
    </source>
</reference>
<dbReference type="Proteomes" id="UP001311232">
    <property type="component" value="Unassembled WGS sequence"/>
</dbReference>
<organism evidence="1 2">
    <name type="scientific">Crenichthys baileyi</name>
    <name type="common">White River springfish</name>
    <dbReference type="NCBI Taxonomy" id="28760"/>
    <lineage>
        <taxon>Eukaryota</taxon>
        <taxon>Metazoa</taxon>
        <taxon>Chordata</taxon>
        <taxon>Craniata</taxon>
        <taxon>Vertebrata</taxon>
        <taxon>Euteleostomi</taxon>
        <taxon>Actinopterygii</taxon>
        <taxon>Neopterygii</taxon>
        <taxon>Teleostei</taxon>
        <taxon>Neoteleostei</taxon>
        <taxon>Acanthomorphata</taxon>
        <taxon>Ovalentaria</taxon>
        <taxon>Atherinomorphae</taxon>
        <taxon>Cyprinodontiformes</taxon>
        <taxon>Goodeidae</taxon>
        <taxon>Crenichthys</taxon>
    </lineage>
</organism>
<gene>
    <name evidence="1" type="ORF">CRENBAI_024574</name>
</gene>
<sequence>MFEFLMKTENLFSFNIHSGLHEELQGEGFTSTALNMMNIYVLTSAEQSCHRSNRTRTVLKEKQSKSSKQDLKVSELLQKMFSMLTKGDAGADEHFILLSLYFTIRKKEINIFFKIIKKSFIL</sequence>
<evidence type="ECO:0000313" key="2">
    <source>
        <dbReference type="Proteomes" id="UP001311232"/>
    </source>
</evidence>
<protein>
    <submittedName>
        <fullName evidence="1">Uncharacterized protein</fullName>
    </submittedName>
</protein>
<evidence type="ECO:0000313" key="1">
    <source>
        <dbReference type="EMBL" id="KAK5599188.1"/>
    </source>
</evidence>
<proteinExistence type="predicted"/>